<feature type="domain" description="Urate oxidase N-terminal" evidence="2">
    <location>
        <begin position="86"/>
        <end position="174"/>
    </location>
</feature>
<feature type="transmembrane region" description="Helical" evidence="1">
    <location>
        <begin position="12"/>
        <end position="29"/>
    </location>
</feature>
<reference evidence="3 4" key="1">
    <citation type="submission" date="2023-04" db="EMBL/GenBank/DDBJ databases">
        <title>Marinobulbifer ophiurae gen. nov., sp. Nov., isolate from tissue of brittle star Ophioplocus japonicus.</title>
        <authorList>
            <person name="Kawano K."/>
            <person name="Sawayama S."/>
            <person name="Nakagawa S."/>
        </authorList>
    </citation>
    <scope>NUCLEOTIDE SEQUENCE [LARGE SCALE GENOMIC DNA]</scope>
    <source>
        <strain evidence="3 4">NKW57</strain>
    </source>
</reference>
<dbReference type="PIRSF" id="PIRSF032086">
    <property type="entry name" value="UCP032086"/>
    <property type="match status" value="1"/>
</dbReference>
<evidence type="ECO:0000313" key="3">
    <source>
        <dbReference type="EMBL" id="GMG85753.1"/>
    </source>
</evidence>
<dbReference type="InterPro" id="IPR016988">
    <property type="entry name" value="UCP032086"/>
</dbReference>
<feature type="transmembrane region" description="Helical" evidence="1">
    <location>
        <begin position="166"/>
        <end position="184"/>
    </location>
</feature>
<gene>
    <name evidence="3" type="ORF">MNKW57_00740</name>
</gene>
<name>A0ABQ6LUJ8_9GAMM</name>
<keyword evidence="4" id="KW-1185">Reference proteome</keyword>
<protein>
    <submittedName>
        <fullName evidence="3">Urate hydroxylase PuuD</fullName>
    </submittedName>
</protein>
<evidence type="ECO:0000256" key="1">
    <source>
        <dbReference type="SAM" id="Phobius"/>
    </source>
</evidence>
<feature type="transmembrane region" description="Helical" evidence="1">
    <location>
        <begin position="196"/>
        <end position="213"/>
    </location>
</feature>
<evidence type="ECO:0000313" key="4">
    <source>
        <dbReference type="Proteomes" id="UP001224392"/>
    </source>
</evidence>
<dbReference type="Proteomes" id="UP001224392">
    <property type="component" value="Unassembled WGS sequence"/>
</dbReference>
<dbReference type="RefSeq" id="WP_285762283.1">
    <property type="nucleotide sequence ID" value="NZ_BSYJ01000001.1"/>
</dbReference>
<proteinExistence type="predicted"/>
<feature type="transmembrane region" description="Helical" evidence="1">
    <location>
        <begin position="59"/>
        <end position="79"/>
    </location>
</feature>
<dbReference type="EMBL" id="BSYJ01000001">
    <property type="protein sequence ID" value="GMG85753.1"/>
    <property type="molecule type" value="Genomic_DNA"/>
</dbReference>
<keyword evidence="1" id="KW-0472">Membrane</keyword>
<organism evidence="3 4">
    <name type="scientific">Biformimicrobium ophioploci</name>
    <dbReference type="NCBI Taxonomy" id="3036711"/>
    <lineage>
        <taxon>Bacteria</taxon>
        <taxon>Pseudomonadati</taxon>
        <taxon>Pseudomonadota</taxon>
        <taxon>Gammaproteobacteria</taxon>
        <taxon>Cellvibrionales</taxon>
        <taxon>Microbulbiferaceae</taxon>
        <taxon>Biformimicrobium</taxon>
    </lineage>
</organism>
<evidence type="ECO:0000259" key="2">
    <source>
        <dbReference type="Pfam" id="PF06181"/>
    </source>
</evidence>
<accession>A0ABQ6LUJ8</accession>
<dbReference type="Pfam" id="PF06181">
    <property type="entry name" value="Urate_ox_N"/>
    <property type="match status" value="1"/>
</dbReference>
<dbReference type="InterPro" id="IPR010389">
    <property type="entry name" value="Urate_ox_N"/>
</dbReference>
<keyword evidence="1" id="KW-0812">Transmembrane</keyword>
<sequence>METMNVINMLARWGHVLFGITWIGMLYYFNFVQGGYFKSASPEALKDAKAKLAPEALWWFRWGAMFTFLTGLVLLVGVMKMNQMNPYILMGALMGTLMFLNVWLVIWPNQKIALGMVEGDAAAAGAKALLASRTNVLFSAPMLAGMLAGPHSMGMLKGYGSVNLTTGFWIVVAIIALLEANALFGKQGPMTTVKGVITSSLVLTAVCVGVLQAL</sequence>
<comment type="caution">
    <text evidence="3">The sequence shown here is derived from an EMBL/GenBank/DDBJ whole genome shotgun (WGS) entry which is preliminary data.</text>
</comment>
<keyword evidence="1" id="KW-1133">Transmembrane helix</keyword>
<feature type="transmembrane region" description="Helical" evidence="1">
    <location>
        <begin position="86"/>
        <end position="106"/>
    </location>
</feature>